<dbReference type="AlphaFoldDB" id="A0A1X2IKV9"/>
<accession>A0A1X2IKV9</accession>
<keyword evidence="3" id="KW-1185">Reference proteome</keyword>
<dbReference type="Proteomes" id="UP000193560">
    <property type="component" value="Unassembled WGS sequence"/>
</dbReference>
<organism evidence="2 3">
    <name type="scientific">Absidia repens</name>
    <dbReference type="NCBI Taxonomy" id="90262"/>
    <lineage>
        <taxon>Eukaryota</taxon>
        <taxon>Fungi</taxon>
        <taxon>Fungi incertae sedis</taxon>
        <taxon>Mucoromycota</taxon>
        <taxon>Mucoromycotina</taxon>
        <taxon>Mucoromycetes</taxon>
        <taxon>Mucorales</taxon>
        <taxon>Cunninghamellaceae</taxon>
        <taxon>Absidia</taxon>
    </lineage>
</organism>
<keyword evidence="1" id="KW-1133">Transmembrane helix</keyword>
<name>A0A1X2IKV9_9FUNG</name>
<comment type="caution">
    <text evidence="2">The sequence shown here is derived from an EMBL/GenBank/DDBJ whole genome shotgun (WGS) entry which is preliminary data.</text>
</comment>
<feature type="transmembrane region" description="Helical" evidence="1">
    <location>
        <begin position="62"/>
        <end position="84"/>
    </location>
</feature>
<evidence type="ECO:0000313" key="2">
    <source>
        <dbReference type="EMBL" id="ORZ18188.1"/>
    </source>
</evidence>
<protein>
    <submittedName>
        <fullName evidence="2">Uncharacterized protein</fullName>
    </submittedName>
</protein>
<keyword evidence="1" id="KW-0812">Transmembrane</keyword>
<reference evidence="2 3" key="1">
    <citation type="submission" date="2016-07" db="EMBL/GenBank/DDBJ databases">
        <title>Pervasive Adenine N6-methylation of Active Genes in Fungi.</title>
        <authorList>
            <consortium name="DOE Joint Genome Institute"/>
            <person name="Mondo S.J."/>
            <person name="Dannebaum R.O."/>
            <person name="Kuo R.C."/>
            <person name="Labutti K."/>
            <person name="Haridas S."/>
            <person name="Kuo A."/>
            <person name="Salamov A."/>
            <person name="Ahrendt S.R."/>
            <person name="Lipzen A."/>
            <person name="Sullivan W."/>
            <person name="Andreopoulos W.B."/>
            <person name="Clum A."/>
            <person name="Lindquist E."/>
            <person name="Daum C."/>
            <person name="Ramamoorthy G.K."/>
            <person name="Gryganskyi A."/>
            <person name="Culley D."/>
            <person name="Magnuson J.K."/>
            <person name="James T.Y."/>
            <person name="O'Malley M.A."/>
            <person name="Stajich J.E."/>
            <person name="Spatafora J.W."/>
            <person name="Visel A."/>
            <person name="Grigoriev I.V."/>
        </authorList>
    </citation>
    <scope>NUCLEOTIDE SEQUENCE [LARGE SCALE GENOMIC DNA]</scope>
    <source>
        <strain evidence="2 3">NRRL 1336</strain>
    </source>
</reference>
<evidence type="ECO:0000256" key="1">
    <source>
        <dbReference type="SAM" id="Phobius"/>
    </source>
</evidence>
<sequence length="143" mass="16113">MYVKYLGPSHYACSKILKLLQNFIRMQVLWLPKLNKRVSSTGRRNTAVVIKIHSYPQQTREIGGFSLILILVVSIFGLSSSDLFEWQKQSERSFFTLNLEISWPNLNIADSIYSTNKCVANIDCGKLDGMVITDGQTVCGGFS</sequence>
<keyword evidence="1" id="KW-0472">Membrane</keyword>
<dbReference type="EMBL" id="MCGE01000009">
    <property type="protein sequence ID" value="ORZ18188.1"/>
    <property type="molecule type" value="Genomic_DNA"/>
</dbReference>
<evidence type="ECO:0000313" key="3">
    <source>
        <dbReference type="Proteomes" id="UP000193560"/>
    </source>
</evidence>
<proteinExistence type="predicted"/>
<gene>
    <name evidence="2" type="ORF">BCR42DRAFT_391671</name>
</gene>